<comment type="similarity">
    <text evidence="2">Belongs to the PA-phosphatase related phosphoesterase family.</text>
</comment>
<name>A0A072PD39_9EURO</name>
<evidence type="ECO:0000259" key="8">
    <source>
        <dbReference type="Pfam" id="PF01569"/>
    </source>
</evidence>
<dbReference type="InterPro" id="IPR043216">
    <property type="entry name" value="PAP-like"/>
</dbReference>
<dbReference type="RefSeq" id="XP_013259788.1">
    <property type="nucleotide sequence ID" value="XM_013404334.1"/>
</dbReference>
<dbReference type="Pfam" id="PF01569">
    <property type="entry name" value="PAP2"/>
    <property type="match status" value="1"/>
</dbReference>
<evidence type="ECO:0000256" key="3">
    <source>
        <dbReference type="ARBA" id="ARBA00022692"/>
    </source>
</evidence>
<dbReference type="SUPFAM" id="SSF48317">
    <property type="entry name" value="Acid phosphatase/Vanadium-dependent haloperoxidase"/>
    <property type="match status" value="1"/>
</dbReference>
<dbReference type="OrthoDB" id="10030083at2759"/>
<dbReference type="InterPro" id="IPR000326">
    <property type="entry name" value="PAP2/HPO"/>
</dbReference>
<evidence type="ECO:0000256" key="7">
    <source>
        <dbReference type="SAM" id="Phobius"/>
    </source>
</evidence>
<dbReference type="GO" id="GO:0008195">
    <property type="term" value="F:phosphatidate phosphatase activity"/>
    <property type="evidence" value="ECO:0007669"/>
    <property type="project" value="TreeGrafter"/>
</dbReference>
<sequence>MVAPAKTVSSLAAGARHVSKRLVASYVLDWVLILATAAVGGALSLVDGARHSFSLQDLNISFPYHEDTVTVGTLLLVVIVAPGVITAAISLLLVPGPTAHRSTPKALVWRRKVWEWNTAWMGLGLSLASAFMITEGLKDISGKPRPFMLAVCDPDLSPESLRRWQVGGLGTSIDSAVPVIVDWHICRSTDAGKMRNAFASWPSGHASFSWAGLLYLTFFICAKFAVHIPFLSSASSSQQFISTFDEEEEEPTRPKHSSRASSPTARSASFKLPPRNEAAAPPIYLLILAFVPVGAAFYISASRWSDYRHHGFDIISGSLIGILTAWFGFRWYHLPIRSGSGWAWGARSRDRAFWLGVGRANYVGQEGWESAKFARRRDIESGPNISGAGLPDEREATEQTVLDEAPGATNVPR</sequence>
<comment type="caution">
    <text evidence="9">The sequence shown here is derived from an EMBL/GenBank/DDBJ whole genome shotgun (WGS) entry which is preliminary data.</text>
</comment>
<dbReference type="AlphaFoldDB" id="A0A072PD39"/>
<dbReference type="GO" id="GO:0046839">
    <property type="term" value="P:phospholipid dephosphorylation"/>
    <property type="evidence" value="ECO:0007669"/>
    <property type="project" value="TreeGrafter"/>
</dbReference>
<dbReference type="HOGENOM" id="CLU_021458_2_0_1"/>
<feature type="transmembrane region" description="Helical" evidence="7">
    <location>
        <begin position="208"/>
        <end position="226"/>
    </location>
</feature>
<comment type="subcellular location">
    <subcellularLocation>
        <location evidence="1">Membrane</location>
        <topology evidence="1">Multi-pass membrane protein</topology>
    </subcellularLocation>
</comment>
<dbReference type="GeneID" id="25282302"/>
<evidence type="ECO:0000256" key="6">
    <source>
        <dbReference type="SAM" id="MobiDB-lite"/>
    </source>
</evidence>
<feature type="domain" description="Phosphatidic acid phosphatase type 2/haloperoxidase" evidence="8">
    <location>
        <begin position="120"/>
        <end position="333"/>
    </location>
</feature>
<dbReference type="GO" id="GO:0006644">
    <property type="term" value="P:phospholipid metabolic process"/>
    <property type="evidence" value="ECO:0007669"/>
    <property type="project" value="InterPro"/>
</dbReference>
<feature type="transmembrane region" description="Helical" evidence="7">
    <location>
        <begin position="26"/>
        <end position="49"/>
    </location>
</feature>
<evidence type="ECO:0000256" key="1">
    <source>
        <dbReference type="ARBA" id="ARBA00004141"/>
    </source>
</evidence>
<evidence type="ECO:0000313" key="10">
    <source>
        <dbReference type="Proteomes" id="UP000027920"/>
    </source>
</evidence>
<dbReference type="CDD" id="cd03390">
    <property type="entry name" value="PAP2_containing_1_like"/>
    <property type="match status" value="1"/>
</dbReference>
<dbReference type="VEuPathDB" id="FungiDB:A1O9_07388"/>
<proteinExistence type="inferred from homology"/>
<feature type="region of interest" description="Disordered" evidence="6">
    <location>
        <begin position="379"/>
        <end position="413"/>
    </location>
</feature>
<feature type="compositionally biased region" description="Low complexity" evidence="6">
    <location>
        <begin position="259"/>
        <end position="269"/>
    </location>
</feature>
<accession>A0A072PD39</accession>
<organism evidence="9 10">
    <name type="scientific">Exophiala aquamarina CBS 119918</name>
    <dbReference type="NCBI Taxonomy" id="1182545"/>
    <lineage>
        <taxon>Eukaryota</taxon>
        <taxon>Fungi</taxon>
        <taxon>Dikarya</taxon>
        <taxon>Ascomycota</taxon>
        <taxon>Pezizomycotina</taxon>
        <taxon>Eurotiomycetes</taxon>
        <taxon>Chaetothyriomycetidae</taxon>
        <taxon>Chaetothyriales</taxon>
        <taxon>Herpotrichiellaceae</taxon>
        <taxon>Exophiala</taxon>
    </lineage>
</organism>
<dbReference type="InterPro" id="IPR036938">
    <property type="entry name" value="PAP2/HPO_sf"/>
</dbReference>
<feature type="transmembrane region" description="Helical" evidence="7">
    <location>
        <begin position="314"/>
        <end position="332"/>
    </location>
</feature>
<dbReference type="EMBL" id="AMGV01000005">
    <property type="protein sequence ID" value="KEF57198.1"/>
    <property type="molecule type" value="Genomic_DNA"/>
</dbReference>
<feature type="region of interest" description="Disordered" evidence="6">
    <location>
        <begin position="242"/>
        <end position="272"/>
    </location>
</feature>
<feature type="transmembrane region" description="Helical" evidence="7">
    <location>
        <begin position="69"/>
        <end position="94"/>
    </location>
</feature>
<keyword evidence="5 7" id="KW-0472">Membrane</keyword>
<protein>
    <recommendedName>
        <fullName evidence="8">Phosphatidic acid phosphatase type 2/haloperoxidase domain-containing protein</fullName>
    </recommendedName>
</protein>
<dbReference type="PANTHER" id="PTHR10165:SF154">
    <property type="entry name" value="PAP2 DOMAIN PROTEIN (AFU_ORTHOLOGUE AFUA_1G09730)"/>
    <property type="match status" value="1"/>
</dbReference>
<dbReference type="PANTHER" id="PTHR10165">
    <property type="entry name" value="LIPID PHOSPHATE PHOSPHATASE"/>
    <property type="match status" value="1"/>
</dbReference>
<dbReference type="GO" id="GO:0016020">
    <property type="term" value="C:membrane"/>
    <property type="evidence" value="ECO:0007669"/>
    <property type="project" value="UniProtKB-SubCell"/>
</dbReference>
<dbReference type="Proteomes" id="UP000027920">
    <property type="component" value="Unassembled WGS sequence"/>
</dbReference>
<feature type="transmembrane region" description="Helical" evidence="7">
    <location>
        <begin position="283"/>
        <end position="302"/>
    </location>
</feature>
<keyword evidence="4 7" id="KW-1133">Transmembrane helix</keyword>
<dbReference type="Gene3D" id="1.20.144.10">
    <property type="entry name" value="Phosphatidic acid phosphatase type 2/haloperoxidase"/>
    <property type="match status" value="1"/>
</dbReference>
<evidence type="ECO:0000256" key="2">
    <source>
        <dbReference type="ARBA" id="ARBA00008816"/>
    </source>
</evidence>
<keyword evidence="10" id="KW-1185">Reference proteome</keyword>
<evidence type="ECO:0000256" key="5">
    <source>
        <dbReference type="ARBA" id="ARBA00023136"/>
    </source>
</evidence>
<reference evidence="9 10" key="1">
    <citation type="submission" date="2013-03" db="EMBL/GenBank/DDBJ databases">
        <title>The Genome Sequence of Exophiala aquamarina CBS 119918.</title>
        <authorList>
            <consortium name="The Broad Institute Genomics Platform"/>
            <person name="Cuomo C."/>
            <person name="de Hoog S."/>
            <person name="Gorbushina A."/>
            <person name="Walker B."/>
            <person name="Young S.K."/>
            <person name="Zeng Q."/>
            <person name="Gargeya S."/>
            <person name="Fitzgerald M."/>
            <person name="Haas B."/>
            <person name="Abouelleil A."/>
            <person name="Allen A.W."/>
            <person name="Alvarado L."/>
            <person name="Arachchi H.M."/>
            <person name="Berlin A.M."/>
            <person name="Chapman S.B."/>
            <person name="Gainer-Dewar J."/>
            <person name="Goldberg J."/>
            <person name="Griggs A."/>
            <person name="Gujja S."/>
            <person name="Hansen M."/>
            <person name="Howarth C."/>
            <person name="Imamovic A."/>
            <person name="Ireland A."/>
            <person name="Larimer J."/>
            <person name="McCowan C."/>
            <person name="Murphy C."/>
            <person name="Pearson M."/>
            <person name="Poon T.W."/>
            <person name="Priest M."/>
            <person name="Roberts A."/>
            <person name="Saif S."/>
            <person name="Shea T."/>
            <person name="Sisk P."/>
            <person name="Sykes S."/>
            <person name="Wortman J."/>
            <person name="Nusbaum C."/>
            <person name="Birren B."/>
        </authorList>
    </citation>
    <scope>NUCLEOTIDE SEQUENCE [LARGE SCALE GENOMIC DNA]</scope>
    <source>
        <strain evidence="9 10">CBS 119918</strain>
    </source>
</reference>
<evidence type="ECO:0000313" key="9">
    <source>
        <dbReference type="EMBL" id="KEF57198.1"/>
    </source>
</evidence>
<keyword evidence="3 7" id="KW-0812">Transmembrane</keyword>
<dbReference type="STRING" id="1182545.A0A072PD39"/>
<evidence type="ECO:0000256" key="4">
    <source>
        <dbReference type="ARBA" id="ARBA00022989"/>
    </source>
</evidence>
<gene>
    <name evidence="9" type="ORF">A1O9_07388</name>
</gene>
<feature type="transmembrane region" description="Helical" evidence="7">
    <location>
        <begin position="114"/>
        <end position="133"/>
    </location>
</feature>